<dbReference type="InterPro" id="IPR036709">
    <property type="entry name" value="Autotransporte_beta_dom_sf"/>
</dbReference>
<protein>
    <submittedName>
        <fullName evidence="1">Uncharacterized protein</fullName>
    </submittedName>
</protein>
<dbReference type="OrthoDB" id="5405809at2"/>
<dbReference type="Proteomes" id="UP000000577">
    <property type="component" value="Chromosome"/>
</dbReference>
<dbReference type="PATRIC" id="fig|243231.5.peg.2237"/>
<keyword evidence="2" id="KW-1185">Reference proteome</keyword>
<proteinExistence type="predicted"/>
<dbReference type="HOGENOM" id="CLU_2273346_0_0_7"/>
<evidence type="ECO:0000313" key="1">
    <source>
        <dbReference type="EMBL" id="AAR35581.1"/>
    </source>
</evidence>
<dbReference type="InParanoid" id="Q74AZ4"/>
<reference evidence="1 2" key="2">
    <citation type="journal article" date="2012" name="BMC Genomics">
        <title>Comparative genomic analysis of Geobacter sulfurreducens KN400, a strain with enhanced capacity for extracellular electron transfer and electricity production.</title>
        <authorList>
            <person name="Butler J.E."/>
            <person name="Young N.D."/>
            <person name="Aklujkar M."/>
            <person name="Lovley D.R."/>
        </authorList>
    </citation>
    <scope>NUCLEOTIDE SEQUENCE [LARGE SCALE GENOMIC DNA]</scope>
    <source>
        <strain evidence="2">ATCC 51573 / DSM 12127 / PCA</strain>
    </source>
</reference>
<dbReference type="STRING" id="243231.GSU2205"/>
<accession>Q74AZ4</accession>
<dbReference type="SUPFAM" id="SSF103515">
    <property type="entry name" value="Autotransporter"/>
    <property type="match status" value="1"/>
</dbReference>
<sequence length="102" mass="11538">MYNDAEARMNGLYFPSFAELGYTDPVLTSAFYGLQNLPRIQEYSDLRYRQIDLSAGGTYQFTPNLFMTAQAGFQQFMDDAPYVYGDQDGITYTGSVGIGYKF</sequence>
<organism evidence="1 2">
    <name type="scientific">Geobacter sulfurreducens (strain ATCC 51573 / DSM 12127 / PCA)</name>
    <dbReference type="NCBI Taxonomy" id="243231"/>
    <lineage>
        <taxon>Bacteria</taxon>
        <taxon>Pseudomonadati</taxon>
        <taxon>Thermodesulfobacteriota</taxon>
        <taxon>Desulfuromonadia</taxon>
        <taxon>Geobacterales</taxon>
        <taxon>Geobacteraceae</taxon>
        <taxon>Geobacter</taxon>
    </lineage>
</organism>
<reference evidence="1 2" key="1">
    <citation type="journal article" date="2003" name="Science">
        <title>Genome of Geobacter sulfurreducens: metal reduction in subsurface environments.</title>
        <authorList>
            <person name="Methe B.A."/>
            <person name="Nelson K.E."/>
            <person name="Eisen J.A."/>
            <person name="Paulsen I.T."/>
            <person name="Nelson W."/>
            <person name="Heidelberg J.F."/>
            <person name="Wu D."/>
            <person name="Wu M."/>
            <person name="Ward N."/>
            <person name="Beanan M.J."/>
            <person name="Dodson R.J."/>
            <person name="Madupu R."/>
            <person name="Brinkac L.M."/>
            <person name="Daugherty S.C."/>
            <person name="DeBoy R.T."/>
            <person name="Durkin A.S."/>
            <person name="Gwinn M."/>
            <person name="Kolonay J.F."/>
            <person name="Sullivan S.A."/>
            <person name="Haft D.H."/>
            <person name="Selengut J."/>
            <person name="Davidsen T.M."/>
            <person name="Zafar N."/>
            <person name="White O."/>
            <person name="Tran B."/>
            <person name="Romero C."/>
            <person name="Forberger H.A."/>
            <person name="Weidman J."/>
            <person name="Khouri H."/>
            <person name="Feldblyum T.V."/>
            <person name="Utterback T.R."/>
            <person name="Van Aken S.E."/>
            <person name="Lovley D.R."/>
            <person name="Fraser C.M."/>
        </authorList>
    </citation>
    <scope>NUCLEOTIDE SEQUENCE [LARGE SCALE GENOMIC DNA]</scope>
    <source>
        <strain evidence="2">ATCC 51573 / DSM 12127 / PCA</strain>
    </source>
</reference>
<gene>
    <name evidence="1" type="ordered locus">GSU2205</name>
</gene>
<name>Q74AZ4_GEOSL</name>
<evidence type="ECO:0000313" key="2">
    <source>
        <dbReference type="Proteomes" id="UP000000577"/>
    </source>
</evidence>
<dbReference type="AlphaFoldDB" id="Q74AZ4"/>
<dbReference type="KEGG" id="gsu:GSU2205"/>
<dbReference type="EMBL" id="AE017180">
    <property type="protein sequence ID" value="AAR35581.1"/>
    <property type="molecule type" value="Genomic_DNA"/>
</dbReference>
<dbReference type="EnsemblBacteria" id="AAR35581">
    <property type="protein sequence ID" value="AAR35581"/>
    <property type="gene ID" value="GSU2205"/>
</dbReference>